<dbReference type="SUPFAM" id="SSF52172">
    <property type="entry name" value="CheY-like"/>
    <property type="match status" value="1"/>
</dbReference>
<evidence type="ECO:0000256" key="2">
    <source>
        <dbReference type="ARBA" id="ARBA00023125"/>
    </source>
</evidence>
<keyword evidence="3" id="KW-0804">Transcription</keyword>
<accession>A0A917CVY3</accession>
<dbReference type="InterPro" id="IPR001789">
    <property type="entry name" value="Sig_transdc_resp-reg_receiver"/>
</dbReference>
<keyword evidence="8" id="KW-1185">Reference proteome</keyword>
<keyword evidence="2" id="KW-0238">DNA-binding</keyword>
<dbReference type="AlphaFoldDB" id="A0A917CVY3"/>
<evidence type="ECO:0000259" key="6">
    <source>
        <dbReference type="PROSITE" id="PS50110"/>
    </source>
</evidence>
<evidence type="ECO:0000259" key="5">
    <source>
        <dbReference type="PROSITE" id="PS01124"/>
    </source>
</evidence>
<dbReference type="Gene3D" id="1.10.10.60">
    <property type="entry name" value="Homeodomain-like"/>
    <property type="match status" value="2"/>
</dbReference>
<keyword evidence="4" id="KW-0597">Phosphoprotein</keyword>
<organism evidence="7 8">
    <name type="scientific">Paenibacillus albidus</name>
    <dbReference type="NCBI Taxonomy" id="2041023"/>
    <lineage>
        <taxon>Bacteria</taxon>
        <taxon>Bacillati</taxon>
        <taxon>Bacillota</taxon>
        <taxon>Bacilli</taxon>
        <taxon>Bacillales</taxon>
        <taxon>Paenibacillaceae</taxon>
        <taxon>Paenibacillus</taxon>
    </lineage>
</organism>
<reference evidence="7" key="2">
    <citation type="submission" date="2020-09" db="EMBL/GenBank/DDBJ databases">
        <authorList>
            <person name="Sun Q."/>
            <person name="Zhou Y."/>
        </authorList>
    </citation>
    <scope>NUCLEOTIDE SEQUENCE</scope>
    <source>
        <strain evidence="7">CGMCC 1.16134</strain>
    </source>
</reference>
<gene>
    <name evidence="7" type="ORF">GCM10010912_50320</name>
</gene>
<reference evidence="7" key="1">
    <citation type="journal article" date="2014" name="Int. J. Syst. Evol. Microbiol.">
        <title>Complete genome sequence of Corynebacterium casei LMG S-19264T (=DSM 44701T), isolated from a smear-ripened cheese.</title>
        <authorList>
            <consortium name="US DOE Joint Genome Institute (JGI-PGF)"/>
            <person name="Walter F."/>
            <person name="Albersmeier A."/>
            <person name="Kalinowski J."/>
            <person name="Ruckert C."/>
        </authorList>
    </citation>
    <scope>NUCLEOTIDE SEQUENCE</scope>
    <source>
        <strain evidence="7">CGMCC 1.16134</strain>
    </source>
</reference>
<protein>
    <submittedName>
        <fullName evidence="7">AraC family transcriptional regulator</fullName>
    </submittedName>
</protein>
<name>A0A917CVY3_9BACL</name>
<evidence type="ECO:0000256" key="4">
    <source>
        <dbReference type="PROSITE-ProRule" id="PRU00169"/>
    </source>
</evidence>
<comment type="caution">
    <text evidence="7">The sequence shown here is derived from an EMBL/GenBank/DDBJ whole genome shotgun (WGS) entry which is preliminary data.</text>
</comment>
<feature type="domain" description="Response regulatory" evidence="6">
    <location>
        <begin position="3"/>
        <end position="119"/>
    </location>
</feature>
<dbReference type="CDD" id="cd17536">
    <property type="entry name" value="REC_YesN-like"/>
    <property type="match status" value="1"/>
</dbReference>
<feature type="domain" description="HTH araC/xylS-type" evidence="5">
    <location>
        <begin position="434"/>
        <end position="532"/>
    </location>
</feature>
<dbReference type="Pfam" id="PF12833">
    <property type="entry name" value="HTH_18"/>
    <property type="match status" value="1"/>
</dbReference>
<dbReference type="SMART" id="SM00342">
    <property type="entry name" value="HTH_ARAC"/>
    <property type="match status" value="1"/>
</dbReference>
<dbReference type="GO" id="GO:0000160">
    <property type="term" value="P:phosphorelay signal transduction system"/>
    <property type="evidence" value="ECO:0007669"/>
    <property type="project" value="InterPro"/>
</dbReference>
<dbReference type="PROSITE" id="PS50110">
    <property type="entry name" value="RESPONSE_REGULATORY"/>
    <property type="match status" value="1"/>
</dbReference>
<dbReference type="InterPro" id="IPR011006">
    <property type="entry name" value="CheY-like_superfamily"/>
</dbReference>
<evidence type="ECO:0000313" key="8">
    <source>
        <dbReference type="Proteomes" id="UP000637643"/>
    </source>
</evidence>
<evidence type="ECO:0000256" key="1">
    <source>
        <dbReference type="ARBA" id="ARBA00023015"/>
    </source>
</evidence>
<dbReference type="PANTHER" id="PTHR43280">
    <property type="entry name" value="ARAC-FAMILY TRANSCRIPTIONAL REGULATOR"/>
    <property type="match status" value="1"/>
</dbReference>
<evidence type="ECO:0000256" key="3">
    <source>
        <dbReference type="ARBA" id="ARBA00023163"/>
    </source>
</evidence>
<feature type="modified residue" description="4-aspartylphosphate" evidence="4">
    <location>
        <position position="54"/>
    </location>
</feature>
<dbReference type="PANTHER" id="PTHR43280:SF2">
    <property type="entry name" value="HTH-TYPE TRANSCRIPTIONAL REGULATOR EXSA"/>
    <property type="match status" value="1"/>
</dbReference>
<evidence type="ECO:0000313" key="7">
    <source>
        <dbReference type="EMBL" id="GGF99468.1"/>
    </source>
</evidence>
<keyword evidence="1" id="KW-0805">Transcription regulation</keyword>
<dbReference type="InterPro" id="IPR018060">
    <property type="entry name" value="HTH_AraC"/>
</dbReference>
<dbReference type="Pfam" id="PF00072">
    <property type="entry name" value="Response_reg"/>
    <property type="match status" value="1"/>
</dbReference>
<dbReference type="SUPFAM" id="SSF46689">
    <property type="entry name" value="Homeodomain-like"/>
    <property type="match status" value="2"/>
</dbReference>
<dbReference type="SMART" id="SM00448">
    <property type="entry name" value="REC"/>
    <property type="match status" value="1"/>
</dbReference>
<dbReference type="Gene3D" id="3.40.50.2300">
    <property type="match status" value="1"/>
</dbReference>
<proteinExistence type="predicted"/>
<dbReference type="EMBL" id="BMKR01000028">
    <property type="protein sequence ID" value="GGF99468.1"/>
    <property type="molecule type" value="Genomic_DNA"/>
</dbReference>
<dbReference type="InterPro" id="IPR009057">
    <property type="entry name" value="Homeodomain-like_sf"/>
</dbReference>
<dbReference type="RefSeq" id="WP_189029793.1">
    <property type="nucleotide sequence ID" value="NZ_BMKR01000028.1"/>
</dbReference>
<dbReference type="GO" id="GO:0003700">
    <property type="term" value="F:DNA-binding transcription factor activity"/>
    <property type="evidence" value="ECO:0007669"/>
    <property type="project" value="InterPro"/>
</dbReference>
<sequence length="555" mass="64403">MYNVLVADDEPRHRRGIADMIKKLRPEYRIFMVKDGLEALSIIEDNRIDIILTDIRMPNMDGLTLIEHMAARKKPVKIVILSVYGNFDYARQALKLGAFDYLLKPLEAKSLSEILDKLDVALEKDRLSFQDGANLRRKLNSAVPVYEQHLLSRWLRGSSSEEELLEIRNLFPFLSGGFVMLATFHKREIAEIYTPQDFEELKVSFKSWMREIHQMPGPLLSFNLEGEDPVIGTLVSTAESLEWMMTRDREQFEQFIHQVRAEFGLTLTLGVGNWVADLYNEAPQSFEEARKALEYVFYEGAGRLVFYDEIAYNPEKPSLRMVSAGTGIAEALARLDRDKAARNLDVLIQKLTEGDYPAPAHLKDCVLYALVNEVKGSEAILRHEEASNFISEMEFQIPACESLEEVRTRAVHYLHRIIESIEQRKDNKSGRIINLCRTYLEEHYMEDLSLEFVAKQFFFSPTYFSSFFKQHTTMTFTEYLLRLRMDKAKELLQDGEQKISGIALSVGFRDAGYFTRVFKRETGFLNGQRKGKIIFRRSLIIWLFLRTNFRQSFHK</sequence>
<dbReference type="Proteomes" id="UP000637643">
    <property type="component" value="Unassembled WGS sequence"/>
</dbReference>
<dbReference type="PROSITE" id="PS01124">
    <property type="entry name" value="HTH_ARAC_FAMILY_2"/>
    <property type="match status" value="1"/>
</dbReference>
<dbReference type="GO" id="GO:0043565">
    <property type="term" value="F:sequence-specific DNA binding"/>
    <property type="evidence" value="ECO:0007669"/>
    <property type="project" value="InterPro"/>
</dbReference>